<evidence type="ECO:0000259" key="6">
    <source>
        <dbReference type="PROSITE" id="PS50865"/>
    </source>
</evidence>
<dbReference type="GO" id="GO:0005634">
    <property type="term" value="C:nucleus"/>
    <property type="evidence" value="ECO:0007669"/>
    <property type="project" value="TreeGrafter"/>
</dbReference>
<accession>A0A6A6GB78</accession>
<dbReference type="Proteomes" id="UP000799538">
    <property type="component" value="Unassembled WGS sequence"/>
</dbReference>
<dbReference type="InterPro" id="IPR001214">
    <property type="entry name" value="SET_dom"/>
</dbReference>
<dbReference type="AlphaFoldDB" id="A0A6A6GB78"/>
<dbReference type="PROSITE" id="PS50280">
    <property type="entry name" value="SET"/>
    <property type="match status" value="1"/>
</dbReference>
<dbReference type="SUPFAM" id="SSF82199">
    <property type="entry name" value="SET domain"/>
    <property type="match status" value="1"/>
</dbReference>
<feature type="domain" description="SET" evidence="5">
    <location>
        <begin position="5"/>
        <end position="248"/>
    </location>
</feature>
<dbReference type="PANTHER" id="PTHR12197:SF251">
    <property type="entry name" value="EG:BACR7C10.4 PROTEIN"/>
    <property type="match status" value="1"/>
</dbReference>
<keyword evidence="2 4" id="KW-0863">Zinc-finger</keyword>
<evidence type="ECO:0000256" key="4">
    <source>
        <dbReference type="PROSITE-ProRule" id="PRU00134"/>
    </source>
</evidence>
<keyword evidence="1" id="KW-0479">Metal-binding</keyword>
<dbReference type="InterPro" id="IPR002893">
    <property type="entry name" value="Znf_MYND"/>
</dbReference>
<dbReference type="EMBL" id="ML992507">
    <property type="protein sequence ID" value="KAF2222858.1"/>
    <property type="molecule type" value="Genomic_DNA"/>
</dbReference>
<evidence type="ECO:0000256" key="3">
    <source>
        <dbReference type="ARBA" id="ARBA00022833"/>
    </source>
</evidence>
<evidence type="ECO:0000256" key="2">
    <source>
        <dbReference type="ARBA" id="ARBA00022771"/>
    </source>
</evidence>
<reference evidence="8" key="1">
    <citation type="journal article" date="2020" name="Stud. Mycol.">
        <title>101 Dothideomycetes genomes: A test case for predicting lifestyles and emergence of pathogens.</title>
        <authorList>
            <person name="Haridas S."/>
            <person name="Albert R."/>
            <person name="Binder M."/>
            <person name="Bloem J."/>
            <person name="LaButti K."/>
            <person name="Salamov A."/>
            <person name="Andreopoulos B."/>
            <person name="Baker S."/>
            <person name="Barry K."/>
            <person name="Bills G."/>
            <person name="Bluhm B."/>
            <person name="Cannon C."/>
            <person name="Castanera R."/>
            <person name="Culley D."/>
            <person name="Daum C."/>
            <person name="Ezra D."/>
            <person name="Gonzalez J."/>
            <person name="Henrissat B."/>
            <person name="Kuo A."/>
            <person name="Liang C."/>
            <person name="Lipzen A."/>
            <person name="Lutzoni F."/>
            <person name="Magnuson J."/>
            <person name="Mondo S."/>
            <person name="Nolan M."/>
            <person name="Ohm R."/>
            <person name="Pangilinan J."/>
            <person name="Park H.-J."/>
            <person name="Ramirez L."/>
            <person name="Alfaro M."/>
            <person name="Sun H."/>
            <person name="Tritt A."/>
            <person name="Yoshinaga Y."/>
            <person name="Zwiers L.-H."/>
            <person name="Turgeon B."/>
            <person name="Goodwin S."/>
            <person name="Spatafora J."/>
            <person name="Crous P."/>
            <person name="Grigoriev I."/>
        </authorList>
    </citation>
    <scope>NUCLEOTIDE SEQUENCE [LARGE SCALE GENOMIC DNA]</scope>
    <source>
        <strain evidence="8">CECT 20119</strain>
    </source>
</reference>
<dbReference type="InterPro" id="IPR046341">
    <property type="entry name" value="SET_dom_sf"/>
</dbReference>
<feature type="domain" description="MYND-type" evidence="6">
    <location>
        <begin position="51"/>
        <end position="99"/>
    </location>
</feature>
<evidence type="ECO:0000256" key="1">
    <source>
        <dbReference type="ARBA" id="ARBA00022723"/>
    </source>
</evidence>
<dbReference type="PANTHER" id="PTHR12197">
    <property type="entry name" value="HISTONE-LYSINE N-METHYLTRANSFERASE SMYD"/>
    <property type="match status" value="1"/>
</dbReference>
<dbReference type="Pfam" id="PF01753">
    <property type="entry name" value="zf-MYND"/>
    <property type="match status" value="1"/>
</dbReference>
<dbReference type="Gene3D" id="1.10.220.160">
    <property type="match status" value="1"/>
</dbReference>
<dbReference type="Gene3D" id="6.10.140.2220">
    <property type="match status" value="1"/>
</dbReference>
<organism evidence="7 8">
    <name type="scientific">Elsinoe ampelina</name>
    <dbReference type="NCBI Taxonomy" id="302913"/>
    <lineage>
        <taxon>Eukaryota</taxon>
        <taxon>Fungi</taxon>
        <taxon>Dikarya</taxon>
        <taxon>Ascomycota</taxon>
        <taxon>Pezizomycotina</taxon>
        <taxon>Dothideomycetes</taxon>
        <taxon>Dothideomycetidae</taxon>
        <taxon>Myriangiales</taxon>
        <taxon>Elsinoaceae</taxon>
        <taxon>Elsinoe</taxon>
    </lineage>
</organism>
<dbReference type="Pfam" id="PF00856">
    <property type="entry name" value="SET"/>
    <property type="match status" value="1"/>
</dbReference>
<dbReference type="PROSITE" id="PS50865">
    <property type="entry name" value="ZF_MYND_2"/>
    <property type="match status" value="1"/>
</dbReference>
<dbReference type="InterPro" id="IPR050869">
    <property type="entry name" value="H3K4_H4K5_MeTrfase"/>
</dbReference>
<evidence type="ECO:0000313" key="7">
    <source>
        <dbReference type="EMBL" id="KAF2222858.1"/>
    </source>
</evidence>
<dbReference type="OrthoDB" id="5945798at2759"/>
<protein>
    <submittedName>
        <fullName evidence="7">Uncharacterized protein</fullName>
    </submittedName>
</protein>
<dbReference type="GO" id="GO:0008270">
    <property type="term" value="F:zinc ion binding"/>
    <property type="evidence" value="ECO:0007669"/>
    <property type="project" value="UniProtKB-KW"/>
</dbReference>
<proteinExistence type="predicted"/>
<keyword evidence="3" id="KW-0862">Zinc</keyword>
<keyword evidence="8" id="KW-1185">Reference proteome</keyword>
<dbReference type="SMART" id="SM00317">
    <property type="entry name" value="SET"/>
    <property type="match status" value="1"/>
</dbReference>
<name>A0A6A6GB78_9PEZI</name>
<evidence type="ECO:0000313" key="8">
    <source>
        <dbReference type="Proteomes" id="UP000799538"/>
    </source>
</evidence>
<dbReference type="Gene3D" id="2.170.270.10">
    <property type="entry name" value="SET domain"/>
    <property type="match status" value="1"/>
</dbReference>
<sequence>MIHERHARVGRSSLAGDGLFANRDIEEGELIASLPRPLIAVLSLGFTPKTCGNCFRSTHEPEGLEPVENVNFCTGCKRIKYCSKTCQAQSWKRSHKLECKIYQARNPPPLPSAVRLALQLVLMKNNRTLTDEESKAIDKMAKNELVLDDGSDDILMGMDAVYDLLRFDPKSRNVSRGEIESIFSLMLTNTLTLVHPMMEDIGLALDPFISKANHSCDPNAIVVFDGCVPSIRSVRPIAKDEEICQSYIDFTLDRATRQQRLASLYGFKCICPKCASEDPEAPPQIIIDLHKAYERVKAANNPTVAIPLLKAILVKAQAHKVPATCQPIPDTYQLLATCSNIAGDYRTSFLILIKLFFTIDPKLYKKRFFVTRVIHTWTLALVLNEYSAKYKDLNQPEGFKNEWGIDDIMIPMFNITNILKKDILRSHGPGRFADVVDKMASQFHEVLQSGPQFIGQYIRDDPGNVWLQFERLKHNKIDLSGAAPSIYEDPAVALGLIAEPVD</sequence>
<evidence type="ECO:0000259" key="5">
    <source>
        <dbReference type="PROSITE" id="PS50280"/>
    </source>
</evidence>
<gene>
    <name evidence="7" type="ORF">BDZ85DRAFT_296125</name>
</gene>